<keyword evidence="2" id="KW-1185">Reference proteome</keyword>
<dbReference type="GO" id="GO:0005875">
    <property type="term" value="C:microtubule associated complex"/>
    <property type="evidence" value="ECO:0007669"/>
    <property type="project" value="TreeGrafter"/>
</dbReference>
<name>A0A4S4E4L1_CAMSN</name>
<dbReference type="GO" id="GO:0008017">
    <property type="term" value="F:microtubule binding"/>
    <property type="evidence" value="ECO:0007669"/>
    <property type="project" value="InterPro"/>
</dbReference>
<protein>
    <submittedName>
        <fullName evidence="1">Uncharacterized protein</fullName>
    </submittedName>
</protein>
<comment type="caution">
    <text evidence="1">The sequence shown here is derived from an EMBL/GenBank/DDBJ whole genome shotgun (WGS) entry which is preliminary data.</text>
</comment>
<evidence type="ECO:0000313" key="2">
    <source>
        <dbReference type="Proteomes" id="UP000306102"/>
    </source>
</evidence>
<dbReference type="InterPro" id="IPR044709">
    <property type="entry name" value="TAN1"/>
</dbReference>
<gene>
    <name evidence="1" type="ORF">TEA_003232</name>
</gene>
<sequence>MVNFFIGFQVPLDLDPFAFVIDGLAFIADQLASHIPVVGTLTHLIHQIDSPFVSPFAPPPIDAATNLDLSVTSAHLQGVFYKFGTILSCKVAEENVKSKVLGLSLPPLSLYLSLTRSTSLSKKNALKPSSSTAVKLHISFSPSRLVNRLVSPLKSMKTVQRSDDGLMICPDSTTMRFNARKVNLLFSLSMFAFTNFNDLNPHFFFYLR</sequence>
<dbReference type="AlphaFoldDB" id="A0A4S4E4L1"/>
<dbReference type="GO" id="GO:2000694">
    <property type="term" value="P:regulation of phragmoplast microtubule organization"/>
    <property type="evidence" value="ECO:0007669"/>
    <property type="project" value="InterPro"/>
</dbReference>
<accession>A0A4S4E4L1</accession>
<dbReference type="Proteomes" id="UP000306102">
    <property type="component" value="Unassembled WGS sequence"/>
</dbReference>
<organism evidence="1 2">
    <name type="scientific">Camellia sinensis var. sinensis</name>
    <name type="common">China tea</name>
    <dbReference type="NCBI Taxonomy" id="542762"/>
    <lineage>
        <taxon>Eukaryota</taxon>
        <taxon>Viridiplantae</taxon>
        <taxon>Streptophyta</taxon>
        <taxon>Embryophyta</taxon>
        <taxon>Tracheophyta</taxon>
        <taxon>Spermatophyta</taxon>
        <taxon>Magnoliopsida</taxon>
        <taxon>eudicotyledons</taxon>
        <taxon>Gunneridae</taxon>
        <taxon>Pentapetalae</taxon>
        <taxon>asterids</taxon>
        <taxon>Ericales</taxon>
        <taxon>Theaceae</taxon>
        <taxon>Camellia</taxon>
    </lineage>
</organism>
<dbReference type="EMBL" id="SDRB02007881">
    <property type="protein sequence ID" value="THG10434.1"/>
    <property type="molecule type" value="Genomic_DNA"/>
</dbReference>
<dbReference type="GO" id="GO:0009574">
    <property type="term" value="C:preprophase band"/>
    <property type="evidence" value="ECO:0007669"/>
    <property type="project" value="TreeGrafter"/>
</dbReference>
<reference evidence="1 2" key="1">
    <citation type="journal article" date="2018" name="Proc. Natl. Acad. Sci. U.S.A.">
        <title>Draft genome sequence of Camellia sinensis var. sinensis provides insights into the evolution of the tea genome and tea quality.</title>
        <authorList>
            <person name="Wei C."/>
            <person name="Yang H."/>
            <person name="Wang S."/>
            <person name="Zhao J."/>
            <person name="Liu C."/>
            <person name="Gao L."/>
            <person name="Xia E."/>
            <person name="Lu Y."/>
            <person name="Tai Y."/>
            <person name="She G."/>
            <person name="Sun J."/>
            <person name="Cao H."/>
            <person name="Tong W."/>
            <person name="Gao Q."/>
            <person name="Li Y."/>
            <person name="Deng W."/>
            <person name="Jiang X."/>
            <person name="Wang W."/>
            <person name="Chen Q."/>
            <person name="Zhang S."/>
            <person name="Li H."/>
            <person name="Wu J."/>
            <person name="Wang P."/>
            <person name="Li P."/>
            <person name="Shi C."/>
            <person name="Zheng F."/>
            <person name="Jian J."/>
            <person name="Huang B."/>
            <person name="Shan D."/>
            <person name="Shi M."/>
            <person name="Fang C."/>
            <person name="Yue Y."/>
            <person name="Li F."/>
            <person name="Li D."/>
            <person name="Wei S."/>
            <person name="Han B."/>
            <person name="Jiang C."/>
            <person name="Yin Y."/>
            <person name="Xia T."/>
            <person name="Zhang Z."/>
            <person name="Bennetzen J.L."/>
            <person name="Zhao S."/>
            <person name="Wan X."/>
        </authorList>
    </citation>
    <scope>NUCLEOTIDE SEQUENCE [LARGE SCALE GENOMIC DNA]</scope>
    <source>
        <strain evidence="2">cv. Shuchazao</strain>
        <tissue evidence="1">Leaf</tissue>
    </source>
</reference>
<dbReference type="GO" id="GO:0000911">
    <property type="term" value="P:cytokinesis by cell plate formation"/>
    <property type="evidence" value="ECO:0007669"/>
    <property type="project" value="TreeGrafter"/>
</dbReference>
<dbReference type="PANTHER" id="PTHR35728">
    <property type="entry name" value="MICROTUBULE-BINDING PROTEIN TANGLED-RELATED"/>
    <property type="match status" value="1"/>
</dbReference>
<evidence type="ECO:0000313" key="1">
    <source>
        <dbReference type="EMBL" id="THG10434.1"/>
    </source>
</evidence>
<proteinExistence type="predicted"/>
<dbReference type="PANTHER" id="PTHR35728:SF1">
    <property type="entry name" value="MICROTUBULE-BINDING PROTEIN TANGLED-RELATED"/>
    <property type="match status" value="1"/>
</dbReference>